<proteinExistence type="predicted"/>
<dbReference type="EMBL" id="HF935409">
    <property type="protein sequence ID" value="CCX30018.1"/>
    <property type="molecule type" value="Genomic_DNA"/>
</dbReference>
<protein>
    <submittedName>
        <fullName evidence="1">Uncharacterized protein</fullName>
    </submittedName>
</protein>
<organism evidence="1 2">
    <name type="scientific">Pyronema omphalodes (strain CBS 100304)</name>
    <name type="common">Pyronema confluens</name>
    <dbReference type="NCBI Taxonomy" id="1076935"/>
    <lineage>
        <taxon>Eukaryota</taxon>
        <taxon>Fungi</taxon>
        <taxon>Dikarya</taxon>
        <taxon>Ascomycota</taxon>
        <taxon>Pezizomycotina</taxon>
        <taxon>Pezizomycetes</taxon>
        <taxon>Pezizales</taxon>
        <taxon>Pyronemataceae</taxon>
        <taxon>Pyronema</taxon>
    </lineage>
</organism>
<accession>U4LDT0</accession>
<name>U4LDT0_PYROM</name>
<evidence type="ECO:0000313" key="2">
    <source>
        <dbReference type="Proteomes" id="UP000018144"/>
    </source>
</evidence>
<sequence>MNNHNLPKALVQQVERLLRQNFPTANDEEIARRLEECAGPLQAIIRQRAGARIPPASCEADCCQFKCSTFARGFKDPGDSGFGCNKTTFPLQAR</sequence>
<keyword evidence="2" id="KW-1185">Reference proteome</keyword>
<dbReference type="Proteomes" id="UP000018144">
    <property type="component" value="Unassembled WGS sequence"/>
</dbReference>
<gene>
    <name evidence="1" type="ORF">PCON_07946</name>
</gene>
<dbReference type="AlphaFoldDB" id="U4LDT0"/>
<evidence type="ECO:0000313" key="1">
    <source>
        <dbReference type="EMBL" id="CCX30018.1"/>
    </source>
</evidence>
<reference evidence="1 2" key="1">
    <citation type="journal article" date="2013" name="PLoS Genet.">
        <title>The genome and development-dependent transcriptomes of Pyronema confluens: a window into fungal evolution.</title>
        <authorList>
            <person name="Traeger S."/>
            <person name="Altegoer F."/>
            <person name="Freitag M."/>
            <person name="Gabaldon T."/>
            <person name="Kempken F."/>
            <person name="Kumar A."/>
            <person name="Marcet-Houben M."/>
            <person name="Poggeler S."/>
            <person name="Stajich J.E."/>
            <person name="Nowrousian M."/>
        </authorList>
    </citation>
    <scope>NUCLEOTIDE SEQUENCE [LARGE SCALE GENOMIC DNA]</scope>
    <source>
        <strain evidence="2">CBS 100304</strain>
        <tissue evidence="1">Vegetative mycelium</tissue>
    </source>
</reference>